<name>A0A518K8U6_9BACT</name>
<dbReference type="NCBIfam" id="TIGR02284">
    <property type="entry name" value="PA2169 family four-helix-bundle protein"/>
    <property type="match status" value="1"/>
</dbReference>
<dbReference type="InterPro" id="IPR016920">
    <property type="entry name" value="UCP029477"/>
</dbReference>
<dbReference type="Proteomes" id="UP000316426">
    <property type="component" value="Chromosome"/>
</dbReference>
<dbReference type="KEGG" id="bmei:Spa11_24180"/>
<organism evidence="2 3">
    <name type="scientific">Botrimarina mediterranea</name>
    <dbReference type="NCBI Taxonomy" id="2528022"/>
    <lineage>
        <taxon>Bacteria</taxon>
        <taxon>Pseudomonadati</taxon>
        <taxon>Planctomycetota</taxon>
        <taxon>Planctomycetia</taxon>
        <taxon>Pirellulales</taxon>
        <taxon>Lacipirellulaceae</taxon>
        <taxon>Botrimarina</taxon>
    </lineage>
</organism>
<proteinExistence type="predicted"/>
<reference evidence="2 3" key="1">
    <citation type="submission" date="2019-02" db="EMBL/GenBank/DDBJ databases">
        <title>Deep-cultivation of Planctomycetes and their phenomic and genomic characterization uncovers novel biology.</title>
        <authorList>
            <person name="Wiegand S."/>
            <person name="Jogler M."/>
            <person name="Boedeker C."/>
            <person name="Pinto D."/>
            <person name="Vollmers J."/>
            <person name="Rivas-Marin E."/>
            <person name="Kohn T."/>
            <person name="Peeters S.H."/>
            <person name="Heuer A."/>
            <person name="Rast P."/>
            <person name="Oberbeckmann S."/>
            <person name="Bunk B."/>
            <person name="Jeske O."/>
            <person name="Meyerdierks A."/>
            <person name="Storesund J.E."/>
            <person name="Kallscheuer N."/>
            <person name="Luecker S."/>
            <person name="Lage O.M."/>
            <person name="Pohl T."/>
            <person name="Merkel B.J."/>
            <person name="Hornburger P."/>
            <person name="Mueller R.-W."/>
            <person name="Bruemmer F."/>
            <person name="Labrenz M."/>
            <person name="Spormann A.M."/>
            <person name="Op den Camp H."/>
            <person name="Overmann J."/>
            <person name="Amann R."/>
            <person name="Jetten M.S.M."/>
            <person name="Mascher T."/>
            <person name="Medema M.H."/>
            <person name="Devos D.P."/>
            <person name="Kaster A.-K."/>
            <person name="Ovreas L."/>
            <person name="Rohde M."/>
            <person name="Galperin M.Y."/>
            <person name="Jogler C."/>
        </authorList>
    </citation>
    <scope>NUCLEOTIDE SEQUENCE [LARGE SCALE GENOMIC DNA]</scope>
    <source>
        <strain evidence="2 3">Spa11</strain>
    </source>
</reference>
<dbReference type="Gene3D" id="1.20.1260.10">
    <property type="match status" value="1"/>
</dbReference>
<keyword evidence="3" id="KW-1185">Reference proteome</keyword>
<evidence type="ECO:0000313" key="2">
    <source>
        <dbReference type="EMBL" id="QDV74218.1"/>
    </source>
</evidence>
<feature type="domain" description="DUF2383" evidence="1">
    <location>
        <begin position="15"/>
        <end position="125"/>
    </location>
</feature>
<evidence type="ECO:0000259" key="1">
    <source>
        <dbReference type="Pfam" id="PF09537"/>
    </source>
</evidence>
<dbReference type="AlphaFoldDB" id="A0A518K8U6"/>
<dbReference type="InterPro" id="IPR012347">
    <property type="entry name" value="Ferritin-like"/>
</dbReference>
<dbReference type="PIRSF" id="PIRSF029477">
    <property type="entry name" value="UCP029477"/>
    <property type="match status" value="1"/>
</dbReference>
<dbReference type="EMBL" id="CP036349">
    <property type="protein sequence ID" value="QDV74218.1"/>
    <property type="molecule type" value="Genomic_DNA"/>
</dbReference>
<dbReference type="InterPro" id="IPR011971">
    <property type="entry name" value="CHP02284"/>
</dbReference>
<gene>
    <name evidence="2" type="ORF">Spa11_24180</name>
</gene>
<protein>
    <recommendedName>
        <fullName evidence="1">DUF2383 domain-containing protein</fullName>
    </recommendedName>
</protein>
<dbReference type="RefSeq" id="WP_145112432.1">
    <property type="nucleotide sequence ID" value="NZ_CP036349.1"/>
</dbReference>
<accession>A0A518K8U6</accession>
<dbReference type="Pfam" id="PF09537">
    <property type="entry name" value="DUF2383"/>
    <property type="match status" value="1"/>
</dbReference>
<sequence>MSVHNSAIVGLSDGTLTKLRELRRLCVDSSKGFEECAELTDSAGLKSLFIAIADERRGLDAELERQIEWNEGHEEEDGSYLAAMHRAWIKVRDAMSGKHDDAYILSEAERGEDAIKEAYEDALKETTGSPIHSLLADQYLQVKDAHDRVRDLRDAAKA</sequence>
<dbReference type="InterPro" id="IPR019052">
    <property type="entry name" value="DUF2383"/>
</dbReference>
<evidence type="ECO:0000313" key="3">
    <source>
        <dbReference type="Proteomes" id="UP000316426"/>
    </source>
</evidence>